<evidence type="ECO:0000259" key="1">
    <source>
        <dbReference type="PROSITE" id="PS51733"/>
    </source>
</evidence>
<accession>A0A832SX72</accession>
<evidence type="ECO:0000313" key="3">
    <source>
        <dbReference type="Proteomes" id="UP000617544"/>
    </source>
</evidence>
<dbReference type="InterPro" id="IPR045864">
    <property type="entry name" value="aa-tRNA-synth_II/BPL/LPL"/>
</dbReference>
<dbReference type="PANTHER" id="PTHR43679">
    <property type="entry name" value="OCTANOYLTRANSFERASE LIPM-RELATED"/>
    <property type="match status" value="1"/>
</dbReference>
<dbReference type="InterPro" id="IPR050664">
    <property type="entry name" value="Octanoyltrans_LipM/LipL"/>
</dbReference>
<protein>
    <submittedName>
        <fullName evidence="2">Lipoate--protein ligase family protein</fullName>
    </submittedName>
</protein>
<dbReference type="CDD" id="cd16443">
    <property type="entry name" value="LplA"/>
    <property type="match status" value="1"/>
</dbReference>
<dbReference type="Gene3D" id="3.30.930.10">
    <property type="entry name" value="Bira Bifunctional Protein, Domain 2"/>
    <property type="match status" value="1"/>
</dbReference>
<dbReference type="EMBL" id="DUJN01000002">
    <property type="protein sequence ID" value="HII60474.1"/>
    <property type="molecule type" value="Genomic_DNA"/>
</dbReference>
<dbReference type="PROSITE" id="PS51733">
    <property type="entry name" value="BPL_LPL_CATALYTIC"/>
    <property type="match status" value="1"/>
</dbReference>
<dbReference type="OMA" id="AGRGYIH"/>
<keyword evidence="2" id="KW-0436">Ligase</keyword>
<dbReference type="PANTHER" id="PTHR43679:SF2">
    <property type="entry name" value="OCTANOYL-[GCVH]:PROTEIN N-OCTANOYLTRANSFERASE"/>
    <property type="match status" value="1"/>
</dbReference>
<proteinExistence type="predicted"/>
<organism evidence="2 3">
    <name type="scientific">Pyrococcus horikoshii</name>
    <dbReference type="NCBI Taxonomy" id="53953"/>
    <lineage>
        <taxon>Archaea</taxon>
        <taxon>Methanobacteriati</taxon>
        <taxon>Methanobacteriota</taxon>
        <taxon>Thermococci</taxon>
        <taxon>Thermococcales</taxon>
        <taxon>Thermococcaceae</taxon>
        <taxon>Pyrococcus</taxon>
    </lineage>
</organism>
<dbReference type="Proteomes" id="UP000617544">
    <property type="component" value="Unassembled WGS sequence"/>
</dbReference>
<gene>
    <name evidence="2" type="ORF">HA331_01700</name>
</gene>
<dbReference type="AlphaFoldDB" id="A0A832SX72"/>
<comment type="caution">
    <text evidence="2">The sequence shown here is derived from an EMBL/GenBank/DDBJ whole genome shotgun (WGS) entry which is preliminary data.</text>
</comment>
<name>A0A832SX72_PYRHR</name>
<dbReference type="GeneID" id="1443803"/>
<reference evidence="2" key="1">
    <citation type="journal article" date="2020" name="bioRxiv">
        <title>A rank-normalized archaeal taxonomy based on genome phylogeny resolves widespread incomplete and uneven classifications.</title>
        <authorList>
            <person name="Rinke C."/>
            <person name="Chuvochina M."/>
            <person name="Mussig A.J."/>
            <person name="Chaumeil P.-A."/>
            <person name="Waite D.W."/>
            <person name="Whitman W.B."/>
            <person name="Parks D.H."/>
            <person name="Hugenholtz P."/>
        </authorList>
    </citation>
    <scope>NUCLEOTIDE SEQUENCE</scope>
    <source>
        <strain evidence="2">UBA8834</strain>
    </source>
</reference>
<sequence length="249" mass="28434">MRFIPLIVARPEVQMAIDEAILIARSEGRVPDTVRLYVFKPSSVTIGRFQSVRYDVNLEKAKELGIPVVRRITGGGSVFHDEYGEITYSVVISEDYHPMLKNIQDSYRFLAGPLVDALKDLGIEAEFSGLNDIVVRGKKISGSAQTRRRGIILQHGTLMYATRLEILGSVLKVSKEKLKDKGVKSIFERVTTLEREGIKVGRNEMYEVLRNSFFRAFPLDEGELTEYELELVEKLIEERYGNDKWNFQK</sequence>
<dbReference type="InterPro" id="IPR004143">
    <property type="entry name" value="BPL_LPL_catalytic"/>
</dbReference>
<feature type="domain" description="BPL/LPL catalytic" evidence="1">
    <location>
        <begin position="28"/>
        <end position="221"/>
    </location>
</feature>
<dbReference type="SMR" id="A0A832SX72"/>
<dbReference type="SUPFAM" id="SSF55681">
    <property type="entry name" value="Class II aaRS and biotin synthetases"/>
    <property type="match status" value="1"/>
</dbReference>
<evidence type="ECO:0000313" key="2">
    <source>
        <dbReference type="EMBL" id="HII60474.1"/>
    </source>
</evidence>
<dbReference type="Pfam" id="PF21948">
    <property type="entry name" value="LplA-B_cat"/>
    <property type="match status" value="1"/>
</dbReference>
<dbReference type="RefSeq" id="WP_010885565.1">
    <property type="nucleotide sequence ID" value="NZ_DUJN01000002.1"/>
</dbReference>
<dbReference type="GO" id="GO:0016874">
    <property type="term" value="F:ligase activity"/>
    <property type="evidence" value="ECO:0007669"/>
    <property type="project" value="UniProtKB-KW"/>
</dbReference>